<evidence type="ECO:0000313" key="2">
    <source>
        <dbReference type="EMBL" id="GAA5340858.1"/>
    </source>
</evidence>
<dbReference type="Proteomes" id="UP001498935">
    <property type="component" value="Unassembled WGS sequence"/>
</dbReference>
<feature type="region of interest" description="Disordered" evidence="1">
    <location>
        <begin position="44"/>
        <end position="63"/>
    </location>
</feature>
<gene>
    <name evidence="2" type="ORF">KACC15558_18980</name>
</gene>
<evidence type="ECO:0000256" key="1">
    <source>
        <dbReference type="SAM" id="MobiDB-lite"/>
    </source>
</evidence>
<keyword evidence="3" id="KW-1185">Reference proteome</keyword>
<organism evidence="2 3">
    <name type="scientific">Brevibacterium ammoniilyticum</name>
    <dbReference type="NCBI Taxonomy" id="1046555"/>
    <lineage>
        <taxon>Bacteria</taxon>
        <taxon>Bacillati</taxon>
        <taxon>Actinomycetota</taxon>
        <taxon>Actinomycetes</taxon>
        <taxon>Micrococcales</taxon>
        <taxon>Brevibacteriaceae</taxon>
        <taxon>Brevibacterium</taxon>
    </lineage>
</organism>
<name>A0ABP9TZR3_9MICO</name>
<comment type="caution">
    <text evidence="2">The sequence shown here is derived from an EMBL/GenBank/DDBJ whole genome shotgun (WGS) entry which is preliminary data.</text>
</comment>
<proteinExistence type="predicted"/>
<sequence length="63" mass="6611">MPRAWCSFFSGSDEFVSGSDEVVRAGSGQWSLAAMIVTCITEWDSGGPGRGIPRSPGRGPPLP</sequence>
<evidence type="ECO:0000313" key="3">
    <source>
        <dbReference type="Proteomes" id="UP001498935"/>
    </source>
</evidence>
<accession>A0ABP9TZR3</accession>
<reference evidence="2 3" key="1">
    <citation type="submission" date="2024-02" db="EMBL/GenBank/DDBJ databases">
        <title>Characterization of antibiotic resistant novel bacterial strains and their environmental applications.</title>
        <authorList>
            <person name="Manzoor S."/>
            <person name="Abbas S."/>
            <person name="Arshad M."/>
            <person name="Li W.J."/>
            <person name="Ahmed I."/>
        </authorList>
    </citation>
    <scope>NUCLEOTIDE SEQUENCE [LARGE SCALE GENOMIC DNA]</scope>
    <source>
        <strain evidence="2 3">KACC 15558</strain>
    </source>
</reference>
<protein>
    <submittedName>
        <fullName evidence="2">Uncharacterized protein</fullName>
    </submittedName>
</protein>
<dbReference type="EMBL" id="BAABNP010000007">
    <property type="protein sequence ID" value="GAA5340858.1"/>
    <property type="molecule type" value="Genomic_DNA"/>
</dbReference>